<dbReference type="EMBL" id="CP137307">
    <property type="protein sequence ID" value="WQF80210.1"/>
    <property type="molecule type" value="Genomic_DNA"/>
</dbReference>
<evidence type="ECO:0000256" key="3">
    <source>
        <dbReference type="ARBA" id="ARBA00022989"/>
    </source>
</evidence>
<name>A0AAX4IA60_9PEZI</name>
<protein>
    <recommendedName>
        <fullName evidence="7">Rhodopsin domain-containing protein</fullName>
    </recommendedName>
</protein>
<feature type="transmembrane region" description="Helical" evidence="6">
    <location>
        <begin position="85"/>
        <end position="106"/>
    </location>
</feature>
<keyword evidence="4 6" id="KW-0472">Membrane</keyword>
<dbReference type="KEGG" id="cdet:87941727"/>
<keyword evidence="9" id="KW-1185">Reference proteome</keyword>
<gene>
    <name evidence="8" type="ORF">CDEST_05224</name>
</gene>
<dbReference type="RefSeq" id="XP_062777434.1">
    <property type="nucleotide sequence ID" value="XM_062921383.1"/>
</dbReference>
<dbReference type="GeneID" id="87941727"/>
<dbReference type="PANTHER" id="PTHR33048">
    <property type="entry name" value="PTH11-LIKE INTEGRAL MEMBRANE PROTEIN (AFU_ORTHOLOGUE AFUA_5G11245)"/>
    <property type="match status" value="1"/>
</dbReference>
<evidence type="ECO:0000256" key="1">
    <source>
        <dbReference type="ARBA" id="ARBA00004141"/>
    </source>
</evidence>
<dbReference type="AlphaFoldDB" id="A0AAX4IA60"/>
<keyword evidence="2 6" id="KW-0812">Transmembrane</keyword>
<evidence type="ECO:0000256" key="4">
    <source>
        <dbReference type="ARBA" id="ARBA00023136"/>
    </source>
</evidence>
<dbReference type="PANTHER" id="PTHR33048:SF124">
    <property type="entry name" value="INTEGRAL MEMBRANE PROTEIN"/>
    <property type="match status" value="1"/>
</dbReference>
<organism evidence="8 9">
    <name type="scientific">Colletotrichum destructivum</name>
    <dbReference type="NCBI Taxonomy" id="34406"/>
    <lineage>
        <taxon>Eukaryota</taxon>
        <taxon>Fungi</taxon>
        <taxon>Dikarya</taxon>
        <taxon>Ascomycota</taxon>
        <taxon>Pezizomycotina</taxon>
        <taxon>Sordariomycetes</taxon>
        <taxon>Hypocreomycetidae</taxon>
        <taxon>Glomerellales</taxon>
        <taxon>Glomerellaceae</taxon>
        <taxon>Colletotrichum</taxon>
        <taxon>Colletotrichum destructivum species complex</taxon>
    </lineage>
</organism>
<keyword evidence="3 6" id="KW-1133">Transmembrane helix</keyword>
<proteinExistence type="inferred from homology"/>
<dbReference type="GO" id="GO:0016020">
    <property type="term" value="C:membrane"/>
    <property type="evidence" value="ECO:0007669"/>
    <property type="project" value="UniProtKB-SubCell"/>
</dbReference>
<comment type="similarity">
    <text evidence="5">Belongs to the SAT4 family.</text>
</comment>
<evidence type="ECO:0000313" key="8">
    <source>
        <dbReference type="EMBL" id="WQF80210.1"/>
    </source>
</evidence>
<feature type="transmembrane region" description="Helical" evidence="6">
    <location>
        <begin position="32"/>
        <end position="54"/>
    </location>
</feature>
<evidence type="ECO:0000256" key="6">
    <source>
        <dbReference type="SAM" id="Phobius"/>
    </source>
</evidence>
<evidence type="ECO:0000259" key="7">
    <source>
        <dbReference type="Pfam" id="PF20684"/>
    </source>
</evidence>
<sequence>MRDYLLRSQHQLKLSILFLYLRLSTEKRFRQIVYSLASIVVCYSIVHVFIDIFGCRPTRASWDLAVPKSKKACVDKLTTYMVPSIASIVMDVFILLLPLLIILLFATGGL</sequence>
<dbReference type="InterPro" id="IPR049326">
    <property type="entry name" value="Rhodopsin_dom_fungi"/>
</dbReference>
<dbReference type="Pfam" id="PF20684">
    <property type="entry name" value="Fung_rhodopsin"/>
    <property type="match status" value="1"/>
</dbReference>
<dbReference type="Proteomes" id="UP001322277">
    <property type="component" value="Chromosome 3"/>
</dbReference>
<dbReference type="InterPro" id="IPR052337">
    <property type="entry name" value="SAT4-like"/>
</dbReference>
<feature type="domain" description="Rhodopsin" evidence="7">
    <location>
        <begin position="12"/>
        <end position="103"/>
    </location>
</feature>
<reference evidence="9" key="1">
    <citation type="journal article" date="2023" name="bioRxiv">
        <title>Complete genome of the Medicago anthracnose fungus, Colletotrichum destructivum, reveals a mini-chromosome-like region within a core chromosome.</title>
        <authorList>
            <person name="Lapalu N."/>
            <person name="Simon A."/>
            <person name="Lu A."/>
            <person name="Plaumann P.-L."/>
            <person name="Amselem J."/>
            <person name="Pigne S."/>
            <person name="Auger A."/>
            <person name="Koch C."/>
            <person name="Dallery J.-F."/>
            <person name="O'Connell R.J."/>
        </authorList>
    </citation>
    <scope>NUCLEOTIDE SEQUENCE [LARGE SCALE GENOMIC DNA]</scope>
    <source>
        <strain evidence="9">CBS 520.97</strain>
    </source>
</reference>
<evidence type="ECO:0000313" key="9">
    <source>
        <dbReference type="Proteomes" id="UP001322277"/>
    </source>
</evidence>
<comment type="subcellular location">
    <subcellularLocation>
        <location evidence="1">Membrane</location>
        <topology evidence="1">Multi-pass membrane protein</topology>
    </subcellularLocation>
</comment>
<evidence type="ECO:0000256" key="5">
    <source>
        <dbReference type="ARBA" id="ARBA00038359"/>
    </source>
</evidence>
<accession>A0AAX4IA60</accession>
<evidence type="ECO:0000256" key="2">
    <source>
        <dbReference type="ARBA" id="ARBA00022692"/>
    </source>
</evidence>